<feature type="domain" description="B box-type" evidence="16">
    <location>
        <begin position="119"/>
        <end position="165"/>
    </location>
</feature>
<dbReference type="FunFam" id="3.30.40.10:FF:000130">
    <property type="entry name" value="E3 ubiquitin-protein ligase TRIM23"/>
    <property type="match status" value="1"/>
</dbReference>
<dbReference type="PROSITE" id="PS50089">
    <property type="entry name" value="ZF_RING_2"/>
    <property type="match status" value="1"/>
</dbReference>
<evidence type="ECO:0000256" key="7">
    <source>
        <dbReference type="ARBA" id="ARBA00022771"/>
    </source>
</evidence>
<dbReference type="EC" id="2.3.2.27" evidence="3"/>
<dbReference type="GO" id="GO:0008270">
    <property type="term" value="F:zinc ion binding"/>
    <property type="evidence" value="ECO:0007669"/>
    <property type="project" value="UniProtKB-KW"/>
</dbReference>
<dbReference type="GeneID" id="136803521"/>
<keyword evidence="6 12" id="KW-0547">Nucleotide-binding</keyword>
<organism evidence="17 18">
    <name type="scientific">Clytia hemisphaerica</name>
    <dbReference type="NCBI Taxonomy" id="252671"/>
    <lineage>
        <taxon>Eukaryota</taxon>
        <taxon>Metazoa</taxon>
        <taxon>Cnidaria</taxon>
        <taxon>Hydrozoa</taxon>
        <taxon>Hydroidolina</taxon>
        <taxon>Leptothecata</taxon>
        <taxon>Obeliida</taxon>
        <taxon>Clytiidae</taxon>
        <taxon>Clytia</taxon>
    </lineage>
</organism>
<dbReference type="PROSITE" id="PS51417">
    <property type="entry name" value="ARF"/>
    <property type="match status" value="1"/>
</dbReference>
<evidence type="ECO:0000259" key="15">
    <source>
        <dbReference type="PROSITE" id="PS50089"/>
    </source>
</evidence>
<evidence type="ECO:0000256" key="9">
    <source>
        <dbReference type="ARBA" id="ARBA00022833"/>
    </source>
</evidence>
<dbReference type="Gene3D" id="3.30.40.10">
    <property type="entry name" value="Zinc/RING finger domain, C3HC4 (zinc finger)"/>
    <property type="match status" value="1"/>
</dbReference>
<sequence>MADSSFMSSNNGLRSPIRQQRLFSKNGLECRICDESFALQGEKVPRLLACGHSVCHSCLCNIHVDGGHVCCPFDRTPTEIGDSGVWGLKKNFALLELLEQIECSKTILPNDESNKEDISNLTKCDEDESHVAQLFCTTCLTNLCRTCAEMIHKSKTLSQHSIVPISEKTKINPPCQLHRSHVLEFACLEESCRDNPLMCYTCKDYGAHKGHKHVLIELEADTIRKSISNAVLHVKTFSGEVSEFVKKLVRITESIEGGIVFEQPSTSSHNEINNTASSANNSSEIMVRQTIGTAEKARLSVRQYFDDLRDTIQQQESEALSVINLYVREKLHSLRQQQEDMAVLISQVSNVCSQCDRALKRSDAEVIQARSNIVKLLDTVQQQQQLFTDLYELCKEDPTIPFVFTKDNRVHIGQKMEMRVVALGLDNGGKTSILFKLKQNEFVSTITTIGFNVETIEHQNIKFTIWDVGGVQKLRPLWRHYYLNTQAVIFVIDSTNSERLCEAHDELAKLLAEKRLEDALILIYANKQDLPNAVSMDTLSERIGIHRLCSGRTWTMIPCSAHTGDGLQRGLDWLANQFLSEFNS</sequence>
<evidence type="ECO:0000256" key="11">
    <source>
        <dbReference type="ARBA" id="ARBA00061142"/>
    </source>
</evidence>
<dbReference type="InterPro" id="IPR006689">
    <property type="entry name" value="Small_GTPase_ARF/SAR"/>
</dbReference>
<evidence type="ECO:0000259" key="16">
    <source>
        <dbReference type="PROSITE" id="PS50119"/>
    </source>
</evidence>
<dbReference type="Pfam" id="PF00643">
    <property type="entry name" value="zf-B_box"/>
    <property type="match status" value="1"/>
</dbReference>
<feature type="binding site" evidence="12">
    <location>
        <position position="470"/>
    </location>
    <ligand>
        <name>GTP</name>
        <dbReference type="ChEBI" id="CHEBI:37565"/>
    </ligand>
</feature>
<dbReference type="SUPFAM" id="SSF52540">
    <property type="entry name" value="P-loop containing nucleoside triphosphate hydrolases"/>
    <property type="match status" value="1"/>
</dbReference>
<reference evidence="17" key="1">
    <citation type="submission" date="2021-01" db="UniProtKB">
        <authorList>
            <consortium name="EnsemblMetazoa"/>
        </authorList>
    </citation>
    <scope>IDENTIFICATION</scope>
</reference>
<proteinExistence type="inferred from homology"/>
<dbReference type="PROSITE" id="PS00518">
    <property type="entry name" value="ZF_RING_1"/>
    <property type="match status" value="1"/>
</dbReference>
<dbReference type="Pfam" id="PF00025">
    <property type="entry name" value="Arf"/>
    <property type="match status" value="1"/>
</dbReference>
<dbReference type="InterPro" id="IPR003649">
    <property type="entry name" value="Bbox_C"/>
</dbReference>
<comment type="catalytic activity">
    <reaction evidence="1">
        <text>S-ubiquitinyl-[E2 ubiquitin-conjugating enzyme]-L-cysteine + [acceptor protein]-L-lysine = [E2 ubiquitin-conjugating enzyme]-L-cysteine + N(6)-ubiquitinyl-[acceptor protein]-L-lysine.</text>
        <dbReference type="EC" id="2.3.2.27"/>
    </reaction>
</comment>
<dbReference type="Proteomes" id="UP000594262">
    <property type="component" value="Unplaced"/>
</dbReference>
<comment type="pathway">
    <text evidence="2">Protein modification; protein ubiquitination.</text>
</comment>
<dbReference type="CDD" id="cd00878">
    <property type="entry name" value="Arf_Arl"/>
    <property type="match status" value="1"/>
</dbReference>
<dbReference type="SUPFAM" id="SSF57850">
    <property type="entry name" value="RING/U-box"/>
    <property type="match status" value="1"/>
</dbReference>
<comment type="similarity">
    <text evidence="11">In the C-terminal section; belongs to the small GTPase superfamily. Arf family.</text>
</comment>
<dbReference type="NCBIfam" id="TIGR00231">
    <property type="entry name" value="small_GTP"/>
    <property type="match status" value="1"/>
</dbReference>
<dbReference type="InterPro" id="IPR017907">
    <property type="entry name" value="Znf_RING_CS"/>
</dbReference>
<keyword evidence="10 12" id="KW-0342">GTP-binding</keyword>
<evidence type="ECO:0000256" key="13">
    <source>
        <dbReference type="PIRSR" id="PIRSR606689-2"/>
    </source>
</evidence>
<dbReference type="InterPro" id="IPR005225">
    <property type="entry name" value="Small_GTP-bd"/>
</dbReference>
<dbReference type="SMART" id="SM00175">
    <property type="entry name" value="RAB"/>
    <property type="match status" value="1"/>
</dbReference>
<dbReference type="InterPro" id="IPR000315">
    <property type="entry name" value="Znf_B-box"/>
</dbReference>
<feature type="binding site" evidence="12">
    <location>
        <begin position="526"/>
        <end position="529"/>
    </location>
    <ligand>
        <name>GTP</name>
        <dbReference type="ChEBI" id="CHEBI:37565"/>
    </ligand>
</feature>
<dbReference type="FunFam" id="3.40.50.300:FF:000486">
    <property type="entry name" value="E3 ubiquitin-protein ligase TRIM23"/>
    <property type="match status" value="1"/>
</dbReference>
<dbReference type="AlphaFoldDB" id="A0A7M5WQK5"/>
<dbReference type="PRINTS" id="PR00328">
    <property type="entry name" value="SAR1GTPBP"/>
</dbReference>
<keyword evidence="7 14" id="KW-0863">Zinc-finger</keyword>
<dbReference type="GO" id="GO:0003924">
    <property type="term" value="F:GTPase activity"/>
    <property type="evidence" value="ECO:0007669"/>
    <property type="project" value="InterPro"/>
</dbReference>
<dbReference type="InterPro" id="IPR001841">
    <property type="entry name" value="Znf_RING"/>
</dbReference>
<dbReference type="PROSITE" id="PS50119">
    <property type="entry name" value="ZF_BBOX"/>
    <property type="match status" value="1"/>
</dbReference>
<dbReference type="SMART" id="SM00177">
    <property type="entry name" value="ARF"/>
    <property type="match status" value="1"/>
</dbReference>
<dbReference type="SMART" id="SM00336">
    <property type="entry name" value="BBOX"/>
    <property type="match status" value="2"/>
</dbReference>
<dbReference type="CDD" id="cd19774">
    <property type="entry name" value="Bbox2_TRIM23_C-IX_rpt2"/>
    <property type="match status" value="1"/>
</dbReference>
<dbReference type="GO" id="GO:0005525">
    <property type="term" value="F:GTP binding"/>
    <property type="evidence" value="ECO:0007669"/>
    <property type="project" value="UniProtKB-KW"/>
</dbReference>
<dbReference type="Gene3D" id="3.30.160.60">
    <property type="entry name" value="Classic Zinc Finger"/>
    <property type="match status" value="1"/>
</dbReference>
<evidence type="ECO:0000313" key="18">
    <source>
        <dbReference type="Proteomes" id="UP000594262"/>
    </source>
</evidence>
<keyword evidence="13" id="KW-0460">Magnesium</keyword>
<accession>A0A7M5WQK5</accession>
<keyword evidence="8" id="KW-0833">Ubl conjugation pathway</keyword>
<dbReference type="CDD" id="cd19773">
    <property type="entry name" value="Bbox2_TRIM23_C-IX_rpt1"/>
    <property type="match status" value="1"/>
</dbReference>
<dbReference type="InterPro" id="IPR013083">
    <property type="entry name" value="Znf_RING/FYVE/PHD"/>
</dbReference>
<feature type="binding site" evidence="12">
    <location>
        <begin position="424"/>
        <end position="431"/>
    </location>
    <ligand>
        <name>GTP</name>
        <dbReference type="ChEBI" id="CHEBI:37565"/>
    </ligand>
</feature>
<dbReference type="InterPro" id="IPR024156">
    <property type="entry name" value="Small_GTPase_ARF"/>
</dbReference>
<dbReference type="SUPFAM" id="SSF57845">
    <property type="entry name" value="B-box zinc-binding domain"/>
    <property type="match status" value="2"/>
</dbReference>
<protein>
    <recommendedName>
        <fullName evidence="3">RING-type E3 ubiquitin transferase</fullName>
        <ecNumber evidence="3">2.3.2.27</ecNumber>
    </recommendedName>
</protein>
<feature type="binding site" evidence="13">
    <location>
        <position position="431"/>
    </location>
    <ligand>
        <name>Mg(2+)</name>
        <dbReference type="ChEBI" id="CHEBI:18420"/>
    </ligand>
</feature>
<evidence type="ECO:0000256" key="1">
    <source>
        <dbReference type="ARBA" id="ARBA00000900"/>
    </source>
</evidence>
<evidence type="ECO:0000256" key="5">
    <source>
        <dbReference type="ARBA" id="ARBA00022723"/>
    </source>
</evidence>
<keyword evidence="9" id="KW-0862">Zinc</keyword>
<evidence type="ECO:0000313" key="17">
    <source>
        <dbReference type="EnsemblMetazoa" id="CLYHEMP002309.2"/>
    </source>
</evidence>
<evidence type="ECO:0000256" key="6">
    <source>
        <dbReference type="ARBA" id="ARBA00022741"/>
    </source>
</evidence>
<evidence type="ECO:0000256" key="12">
    <source>
        <dbReference type="PIRSR" id="PIRSR606689-1"/>
    </source>
</evidence>
<evidence type="ECO:0000256" key="10">
    <source>
        <dbReference type="ARBA" id="ARBA00023134"/>
    </source>
</evidence>
<dbReference type="Gene3D" id="3.40.50.300">
    <property type="entry name" value="P-loop containing nucleotide triphosphate hydrolases"/>
    <property type="match status" value="1"/>
</dbReference>
<dbReference type="SMART" id="SM00502">
    <property type="entry name" value="BBC"/>
    <property type="match status" value="1"/>
</dbReference>
<dbReference type="EnsemblMetazoa" id="CLYHEMT002309.1">
    <property type="protein sequence ID" value="CLYHEMP002309.1"/>
    <property type="gene ID" value="CLYHEMG002309"/>
</dbReference>
<evidence type="ECO:0000256" key="2">
    <source>
        <dbReference type="ARBA" id="ARBA00004906"/>
    </source>
</evidence>
<dbReference type="OrthoDB" id="2011769at2759"/>
<keyword evidence="18" id="KW-1185">Reference proteome</keyword>
<dbReference type="PROSITE" id="PS51419">
    <property type="entry name" value="RAB"/>
    <property type="match status" value="1"/>
</dbReference>
<feature type="domain" description="RING-type" evidence="15">
    <location>
        <begin position="30"/>
        <end position="75"/>
    </location>
</feature>
<dbReference type="RefSeq" id="XP_066916364.1">
    <property type="nucleotide sequence ID" value="XM_067060263.1"/>
</dbReference>
<dbReference type="SMART" id="SM00178">
    <property type="entry name" value="SAR"/>
    <property type="match status" value="1"/>
</dbReference>
<dbReference type="GO" id="GO:0061630">
    <property type="term" value="F:ubiquitin protein ligase activity"/>
    <property type="evidence" value="ECO:0007669"/>
    <property type="project" value="UniProtKB-EC"/>
</dbReference>
<dbReference type="EnsemblMetazoa" id="CLYHEMT002309.2">
    <property type="protein sequence ID" value="CLYHEMP002309.2"/>
    <property type="gene ID" value="CLYHEMG002309"/>
</dbReference>
<keyword evidence="5 13" id="KW-0479">Metal-binding</keyword>
<dbReference type="PANTHER" id="PTHR11711">
    <property type="entry name" value="ADP RIBOSYLATION FACTOR-RELATED"/>
    <property type="match status" value="1"/>
</dbReference>
<dbReference type="InterPro" id="IPR027417">
    <property type="entry name" value="P-loop_NTPase"/>
</dbReference>
<name>A0A7M5WQK5_9CNID</name>
<feature type="binding site" evidence="13">
    <location>
        <position position="448"/>
    </location>
    <ligand>
        <name>Mg(2+)</name>
        <dbReference type="ChEBI" id="CHEBI:18420"/>
    </ligand>
</feature>
<evidence type="ECO:0000256" key="4">
    <source>
        <dbReference type="ARBA" id="ARBA00022679"/>
    </source>
</evidence>
<evidence type="ECO:0000256" key="8">
    <source>
        <dbReference type="ARBA" id="ARBA00022786"/>
    </source>
</evidence>
<keyword evidence="4" id="KW-0808">Transferase</keyword>
<evidence type="ECO:0000256" key="14">
    <source>
        <dbReference type="PROSITE-ProRule" id="PRU00024"/>
    </source>
</evidence>
<evidence type="ECO:0000256" key="3">
    <source>
        <dbReference type="ARBA" id="ARBA00012483"/>
    </source>
</evidence>